<dbReference type="InterPro" id="IPR053790">
    <property type="entry name" value="P5CR-like_CS"/>
</dbReference>
<keyword evidence="2 4" id="KW-0521">NADP</keyword>
<evidence type="ECO:0000256" key="6">
    <source>
        <dbReference type="PIRSR" id="PIRSR000193-1"/>
    </source>
</evidence>
<dbReference type="Gene3D" id="3.40.50.720">
    <property type="entry name" value="NAD(P)-binding Rossmann-like Domain"/>
    <property type="match status" value="1"/>
</dbReference>
<dbReference type="Gene3D" id="1.10.3730.10">
    <property type="entry name" value="ProC C-terminal domain-like"/>
    <property type="match status" value="1"/>
</dbReference>
<dbReference type="PANTHER" id="PTHR11645:SF0">
    <property type="entry name" value="PYRROLINE-5-CARBOXYLATE REDUCTASE 3"/>
    <property type="match status" value="1"/>
</dbReference>
<dbReference type="Pfam" id="PF03807">
    <property type="entry name" value="F420_oxidored"/>
    <property type="match status" value="1"/>
</dbReference>
<dbReference type="GO" id="GO:0004735">
    <property type="term" value="F:pyrroline-5-carboxylate reductase activity"/>
    <property type="evidence" value="ECO:0007669"/>
    <property type="project" value="UniProtKB-UniRule"/>
</dbReference>
<evidence type="ECO:0000256" key="1">
    <source>
        <dbReference type="ARBA" id="ARBA00005525"/>
    </source>
</evidence>
<comment type="pathway">
    <text evidence="4 7">Amino-acid biosynthesis; L-proline biosynthesis; L-proline from L-glutamate 5-semialdehyde: step 1/1.</text>
</comment>
<feature type="domain" description="Pyrroline-5-carboxylate reductase catalytic N-terminal" evidence="8">
    <location>
        <begin position="7"/>
        <end position="99"/>
    </location>
</feature>
<sequence length="277" mass="28681">MDSELTLSFIGGGNMATALGAGLIGKRCAAQDVHVIDPTEAVLQQWRQKGASAAAAPGAQLSACRVWVFAVKPQHLKAAAQACRPFLTPGTLVVSIAAGITSGTLARWLGEPGRPWQRLVRCMPNTPALIGAGITGLMALPAVSDDDRALAQQMLRAVGETVWVDDDAALDAVTALSGSGPAYVFLFLEAMLQGGRDLGLNDEQARKLALATLSGATQLAALSPEPPATLRERVTSKGGTTAAALAVFQQRGFAGIVQQAMRAACDRAAELAQELDA</sequence>
<comment type="function">
    <text evidence="4">Catalyzes the reduction of 1-pyrroline-5-carboxylate (PCA) to L-proline.</text>
</comment>
<dbReference type="NCBIfam" id="TIGR00112">
    <property type="entry name" value="proC"/>
    <property type="match status" value="1"/>
</dbReference>
<comment type="catalytic activity">
    <reaction evidence="4">
        <text>L-proline + NAD(+) = (S)-1-pyrroline-5-carboxylate + NADH + 2 H(+)</text>
        <dbReference type="Rhea" id="RHEA:14105"/>
        <dbReference type="ChEBI" id="CHEBI:15378"/>
        <dbReference type="ChEBI" id="CHEBI:17388"/>
        <dbReference type="ChEBI" id="CHEBI:57540"/>
        <dbReference type="ChEBI" id="CHEBI:57945"/>
        <dbReference type="ChEBI" id="CHEBI:60039"/>
        <dbReference type="EC" id="1.5.1.2"/>
    </reaction>
</comment>
<keyword evidence="4 7" id="KW-0641">Proline biosynthesis</keyword>
<evidence type="ECO:0000313" key="10">
    <source>
        <dbReference type="EMBL" id="OWT66298.1"/>
    </source>
</evidence>
<dbReference type="EMBL" id="NJIH01000001">
    <property type="protein sequence ID" value="OWT66298.1"/>
    <property type="molecule type" value="Genomic_DNA"/>
</dbReference>
<comment type="subcellular location">
    <subcellularLocation>
        <location evidence="4">Cytoplasm</location>
    </subcellularLocation>
</comment>
<evidence type="ECO:0000313" key="11">
    <source>
        <dbReference type="Proteomes" id="UP000214603"/>
    </source>
</evidence>
<dbReference type="EC" id="1.5.1.2" evidence="4 5"/>
<evidence type="ECO:0000256" key="3">
    <source>
        <dbReference type="ARBA" id="ARBA00023002"/>
    </source>
</evidence>
<evidence type="ECO:0000259" key="9">
    <source>
        <dbReference type="Pfam" id="PF14748"/>
    </source>
</evidence>
<keyword evidence="11" id="KW-1185">Reference proteome</keyword>
<evidence type="ECO:0000256" key="2">
    <source>
        <dbReference type="ARBA" id="ARBA00022857"/>
    </source>
</evidence>
<keyword evidence="4 7" id="KW-0028">Amino-acid biosynthesis</keyword>
<accession>A0A225MYG7</accession>
<dbReference type="InterPro" id="IPR008927">
    <property type="entry name" value="6-PGluconate_DH-like_C_sf"/>
</dbReference>
<dbReference type="PROSITE" id="PS00521">
    <property type="entry name" value="P5CR"/>
    <property type="match status" value="1"/>
</dbReference>
<keyword evidence="3 4" id="KW-0560">Oxidoreductase</keyword>
<dbReference type="HAMAP" id="MF_01925">
    <property type="entry name" value="P5C_reductase"/>
    <property type="match status" value="1"/>
</dbReference>
<dbReference type="UniPathway" id="UPA00098">
    <property type="reaction ID" value="UER00361"/>
</dbReference>
<dbReference type="OrthoDB" id="9805754at2"/>
<organism evidence="10 11">
    <name type="scientific">Candidimonas nitroreducens</name>
    <dbReference type="NCBI Taxonomy" id="683354"/>
    <lineage>
        <taxon>Bacteria</taxon>
        <taxon>Pseudomonadati</taxon>
        <taxon>Pseudomonadota</taxon>
        <taxon>Betaproteobacteria</taxon>
        <taxon>Burkholderiales</taxon>
        <taxon>Alcaligenaceae</taxon>
        <taxon>Candidimonas</taxon>
    </lineage>
</organism>
<evidence type="ECO:0000256" key="5">
    <source>
        <dbReference type="NCBIfam" id="TIGR00112"/>
    </source>
</evidence>
<dbReference type="InterPro" id="IPR029036">
    <property type="entry name" value="P5CR_dimer"/>
</dbReference>
<dbReference type="PIRSF" id="PIRSF000193">
    <property type="entry name" value="Pyrrol-5-carb_rd"/>
    <property type="match status" value="1"/>
</dbReference>
<dbReference type="SUPFAM" id="SSF51735">
    <property type="entry name" value="NAD(P)-binding Rossmann-fold domains"/>
    <property type="match status" value="1"/>
</dbReference>
<protein>
    <recommendedName>
        <fullName evidence="4 5">Pyrroline-5-carboxylate reductase</fullName>
        <shortName evidence="4">P5C reductase</shortName>
        <shortName evidence="4">P5CR</shortName>
        <ecNumber evidence="4 5">1.5.1.2</ecNumber>
    </recommendedName>
    <alternativeName>
        <fullName evidence="4">PCA reductase</fullName>
    </alternativeName>
</protein>
<dbReference type="InterPro" id="IPR000304">
    <property type="entry name" value="Pyrroline-COOH_reductase"/>
</dbReference>
<dbReference type="GO" id="GO:0055129">
    <property type="term" value="P:L-proline biosynthetic process"/>
    <property type="evidence" value="ECO:0007669"/>
    <property type="project" value="UniProtKB-UniRule"/>
</dbReference>
<evidence type="ECO:0000256" key="4">
    <source>
        <dbReference type="HAMAP-Rule" id="MF_01925"/>
    </source>
</evidence>
<dbReference type="RefSeq" id="WP_088601425.1">
    <property type="nucleotide sequence ID" value="NZ_NJIH01000001.1"/>
</dbReference>
<name>A0A225MYG7_9BURK</name>
<dbReference type="PANTHER" id="PTHR11645">
    <property type="entry name" value="PYRROLINE-5-CARBOXYLATE REDUCTASE"/>
    <property type="match status" value="1"/>
</dbReference>
<comment type="similarity">
    <text evidence="1 4 7">Belongs to the pyrroline-5-carboxylate reductase family.</text>
</comment>
<dbReference type="InterPro" id="IPR028939">
    <property type="entry name" value="P5C_Rdtase_cat_N"/>
</dbReference>
<dbReference type="InterPro" id="IPR036291">
    <property type="entry name" value="NAD(P)-bd_dom_sf"/>
</dbReference>
<dbReference type="GO" id="GO:0005737">
    <property type="term" value="C:cytoplasm"/>
    <property type="evidence" value="ECO:0007669"/>
    <property type="project" value="UniProtKB-SubCell"/>
</dbReference>
<dbReference type="Proteomes" id="UP000214603">
    <property type="component" value="Unassembled WGS sequence"/>
</dbReference>
<feature type="binding site" evidence="6">
    <location>
        <begin position="70"/>
        <end position="73"/>
    </location>
    <ligand>
        <name>NADP(+)</name>
        <dbReference type="ChEBI" id="CHEBI:58349"/>
    </ligand>
</feature>
<proteinExistence type="inferred from homology"/>
<gene>
    <name evidence="4" type="primary">proC</name>
    <name evidence="10" type="ORF">CEY11_00705</name>
</gene>
<evidence type="ECO:0000259" key="8">
    <source>
        <dbReference type="Pfam" id="PF03807"/>
    </source>
</evidence>
<dbReference type="AlphaFoldDB" id="A0A225MYG7"/>
<comment type="catalytic activity">
    <reaction evidence="4 7">
        <text>L-proline + NADP(+) = (S)-1-pyrroline-5-carboxylate + NADPH + 2 H(+)</text>
        <dbReference type="Rhea" id="RHEA:14109"/>
        <dbReference type="ChEBI" id="CHEBI:15378"/>
        <dbReference type="ChEBI" id="CHEBI:17388"/>
        <dbReference type="ChEBI" id="CHEBI:57783"/>
        <dbReference type="ChEBI" id="CHEBI:58349"/>
        <dbReference type="ChEBI" id="CHEBI:60039"/>
        <dbReference type="EC" id="1.5.1.2"/>
    </reaction>
</comment>
<feature type="binding site" evidence="6">
    <location>
        <begin position="10"/>
        <end position="15"/>
    </location>
    <ligand>
        <name>NADP(+)</name>
        <dbReference type="ChEBI" id="CHEBI:58349"/>
    </ligand>
</feature>
<evidence type="ECO:0000256" key="7">
    <source>
        <dbReference type="RuleBase" id="RU003903"/>
    </source>
</evidence>
<feature type="domain" description="Pyrroline-5-carboxylate reductase dimerisation" evidence="9">
    <location>
        <begin position="169"/>
        <end position="271"/>
    </location>
</feature>
<dbReference type="SUPFAM" id="SSF48179">
    <property type="entry name" value="6-phosphogluconate dehydrogenase C-terminal domain-like"/>
    <property type="match status" value="1"/>
</dbReference>
<dbReference type="Pfam" id="PF14748">
    <property type="entry name" value="P5CR_dimer"/>
    <property type="match status" value="1"/>
</dbReference>
<keyword evidence="4" id="KW-0963">Cytoplasm</keyword>
<reference evidence="11" key="1">
    <citation type="submission" date="2017-06" db="EMBL/GenBank/DDBJ databases">
        <title>Herbaspirillum phytohormonus sp. nov., isolated from the root nodule of Robinia pseudoacacia in lead-zinc mine.</title>
        <authorList>
            <person name="Fan M."/>
            <person name="Lin Y."/>
        </authorList>
    </citation>
    <scope>NUCLEOTIDE SEQUENCE [LARGE SCALE GENOMIC DNA]</scope>
    <source>
        <strain evidence="11">SC-089</strain>
    </source>
</reference>
<comment type="caution">
    <text evidence="10">The sequence shown here is derived from an EMBL/GenBank/DDBJ whole genome shotgun (WGS) entry which is preliminary data.</text>
</comment>
<dbReference type="FunFam" id="1.10.3730.10:FF:000001">
    <property type="entry name" value="Pyrroline-5-carboxylate reductase"/>
    <property type="match status" value="1"/>
</dbReference>